<keyword evidence="1" id="KW-0963">Cytoplasm</keyword>
<comment type="caution">
    <text evidence="6">Lacks conserved residue(s) required for the propagation of feature annotation.</text>
</comment>
<feature type="active site" description="Nucleophile" evidence="6">
    <location>
        <position position="232"/>
    </location>
</feature>
<dbReference type="Pfam" id="PF13636">
    <property type="entry name" value="Methyltranf_PUA"/>
    <property type="match status" value="1"/>
</dbReference>
<dbReference type="Gene3D" id="3.40.50.150">
    <property type="entry name" value="Vaccinia Virus protein VP39"/>
    <property type="match status" value="1"/>
</dbReference>
<evidence type="ECO:0000313" key="8">
    <source>
        <dbReference type="EMBL" id="CUP49603.1"/>
    </source>
</evidence>
<dbReference type="CDD" id="cd02440">
    <property type="entry name" value="AdoMet_MTases"/>
    <property type="match status" value="1"/>
</dbReference>
<proteinExistence type="inferred from homology"/>
<dbReference type="GO" id="GO:0003723">
    <property type="term" value="F:RNA binding"/>
    <property type="evidence" value="ECO:0007669"/>
    <property type="project" value="UniProtKB-UniRule"/>
</dbReference>
<dbReference type="PANTHER" id="PTHR22807">
    <property type="entry name" value="NOP2 YEAST -RELATED NOL1/NOP2/FMU SUN DOMAIN-CONTAINING"/>
    <property type="match status" value="1"/>
</dbReference>
<dbReference type="GO" id="GO:0001510">
    <property type="term" value="P:RNA methylation"/>
    <property type="evidence" value="ECO:0007669"/>
    <property type="project" value="InterPro"/>
</dbReference>
<dbReference type="InterPro" id="IPR023267">
    <property type="entry name" value="RCMT"/>
</dbReference>
<evidence type="ECO:0000256" key="3">
    <source>
        <dbReference type="ARBA" id="ARBA00022679"/>
    </source>
</evidence>
<keyword evidence="2 6" id="KW-0489">Methyltransferase</keyword>
<dbReference type="Pfam" id="PF17125">
    <property type="entry name" value="Methyltr_RsmF_N"/>
    <property type="match status" value="1"/>
</dbReference>
<dbReference type="InterPro" id="IPR049560">
    <property type="entry name" value="MeTrfase_RsmB-F_NOP2_cat"/>
</dbReference>
<dbReference type="PRINTS" id="PR02008">
    <property type="entry name" value="RCMTFAMILY"/>
</dbReference>
<evidence type="ECO:0000313" key="9">
    <source>
        <dbReference type="Proteomes" id="UP000095651"/>
    </source>
</evidence>
<dbReference type="InterPro" id="IPR031340">
    <property type="entry name" value="RsmF_methylt_CI"/>
</dbReference>
<dbReference type="RefSeq" id="WP_172683688.1">
    <property type="nucleotide sequence ID" value="NZ_CABIXC010000040.1"/>
</dbReference>
<sequence length="475" mass="54121">MIELPEAFKKKMKGLLETEYEAFLESYEKERVQGLRLNPGKAEAEEFLAKAPFHLTKIPWAKEGYYYDSGDRPGKHPYHEAGLYYIQEPSAMAVVELLEPKPGDCVLDLCAAPGGKTTQIAGHLLGEGFLLSNEIHPARAKILSQNVERMGIRNAVVANETPERLAERFPEFFDKIVVDAPCSGEGMFRKDEEARSQWSPDHVIMCAARQRQILDYAAQMLKAGGRMVYSTCTFSPEEDEQTIETFLSDHPEFEIEDMGTREGLSPGRPEWGILSMETLRKTYRIWPHLSEGEGHYLAVLRKTGKDDGTWKRKVPKYLKDKAVWKEYEGFCRELFTEPERYLDREEYILFGDQLYLLPPQMIDLTGLKVVRPGLHMGTMKKNRFEPSHALALSMKEEEAVRRFSMKADGMEAVRYLKGETLRIEEAINCDLNGQKGWVLMTVDGWSLGFSKLAGGILKNHYPKGLRWMGGTVFVS</sequence>
<name>A0A174NM23_9FIRM</name>
<dbReference type="CDD" id="cd21147">
    <property type="entry name" value="RsmF_methylt_CTD1"/>
    <property type="match status" value="1"/>
</dbReference>
<feature type="domain" description="SAM-dependent MTase RsmB/NOP-type" evidence="7">
    <location>
        <begin position="18"/>
        <end position="303"/>
    </location>
</feature>
<feature type="binding site" evidence="6">
    <location>
        <position position="134"/>
    </location>
    <ligand>
        <name>S-adenosyl-L-methionine</name>
        <dbReference type="ChEBI" id="CHEBI:59789"/>
    </ligand>
</feature>
<keyword evidence="4 6" id="KW-0949">S-adenosyl-L-methionine</keyword>
<dbReference type="Pfam" id="PF01189">
    <property type="entry name" value="Methyltr_RsmB-F"/>
    <property type="match status" value="1"/>
</dbReference>
<evidence type="ECO:0000256" key="4">
    <source>
        <dbReference type="ARBA" id="ARBA00022691"/>
    </source>
</evidence>
<organism evidence="8 9">
    <name type="scientific">Hungatella hathewayi</name>
    <dbReference type="NCBI Taxonomy" id="154046"/>
    <lineage>
        <taxon>Bacteria</taxon>
        <taxon>Bacillati</taxon>
        <taxon>Bacillota</taxon>
        <taxon>Clostridia</taxon>
        <taxon>Lachnospirales</taxon>
        <taxon>Lachnospiraceae</taxon>
        <taxon>Hungatella</taxon>
    </lineage>
</organism>
<dbReference type="Pfam" id="PF17126">
    <property type="entry name" value="RsmF_methylt_CI"/>
    <property type="match status" value="1"/>
</dbReference>
<gene>
    <name evidence="8" type="primary">rsmF_2</name>
    <name evidence="8" type="ORF">ERS852407_06104</name>
</gene>
<dbReference type="InterPro" id="IPR031341">
    <property type="entry name" value="Methyltr_RsmF_N"/>
</dbReference>
<dbReference type="EMBL" id="CYZE01000040">
    <property type="protein sequence ID" value="CUP49603.1"/>
    <property type="molecule type" value="Genomic_DNA"/>
</dbReference>
<dbReference type="PROSITE" id="PS51686">
    <property type="entry name" value="SAM_MT_RSMB_NOP"/>
    <property type="match status" value="1"/>
</dbReference>
<dbReference type="Proteomes" id="UP000095651">
    <property type="component" value="Unassembled WGS sequence"/>
</dbReference>
<keyword evidence="5 6" id="KW-0694">RNA-binding</keyword>
<dbReference type="Gene3D" id="2.30.130.60">
    <property type="match status" value="1"/>
</dbReference>
<feature type="binding site" evidence="6">
    <location>
        <position position="179"/>
    </location>
    <ligand>
        <name>S-adenosyl-L-methionine</name>
        <dbReference type="ChEBI" id="CHEBI:59789"/>
    </ligand>
</feature>
<dbReference type="InterPro" id="IPR001678">
    <property type="entry name" value="MeTrfase_RsmB-F_NOP2_dom"/>
</dbReference>
<keyword evidence="3 6" id="KW-0808">Transferase</keyword>
<dbReference type="GO" id="GO:0008173">
    <property type="term" value="F:RNA methyltransferase activity"/>
    <property type="evidence" value="ECO:0007669"/>
    <property type="project" value="InterPro"/>
</dbReference>
<comment type="similarity">
    <text evidence="6">Belongs to the class I-like SAM-binding methyltransferase superfamily. RsmB/NOP family.</text>
</comment>
<reference evidence="8 9" key="1">
    <citation type="submission" date="2015-09" db="EMBL/GenBank/DDBJ databases">
        <authorList>
            <consortium name="Pathogen Informatics"/>
        </authorList>
    </citation>
    <scope>NUCLEOTIDE SEQUENCE [LARGE SCALE GENOMIC DNA]</scope>
    <source>
        <strain evidence="8 9">2789STDY5608850</strain>
    </source>
</reference>
<evidence type="ECO:0000256" key="1">
    <source>
        <dbReference type="ARBA" id="ARBA00022490"/>
    </source>
</evidence>
<dbReference type="InterPro" id="IPR027391">
    <property type="entry name" value="Nol1_Nop2_Fmu_2"/>
</dbReference>
<accession>A0A174NM23</accession>
<feature type="binding site" evidence="6">
    <location>
        <begin position="110"/>
        <end position="116"/>
    </location>
    <ligand>
        <name>S-adenosyl-L-methionine</name>
        <dbReference type="ChEBI" id="CHEBI:59789"/>
    </ligand>
</feature>
<protein>
    <submittedName>
        <fullName evidence="8">RNA methylase</fullName>
        <ecNumber evidence="8">2.1.1.178</ecNumber>
    </submittedName>
</protein>
<evidence type="ECO:0000256" key="6">
    <source>
        <dbReference type="PROSITE-ProRule" id="PRU01023"/>
    </source>
</evidence>
<evidence type="ECO:0000256" key="5">
    <source>
        <dbReference type="ARBA" id="ARBA00022884"/>
    </source>
</evidence>
<dbReference type="EC" id="2.1.1.178" evidence="8"/>
<dbReference type="PANTHER" id="PTHR22807:SF30">
    <property type="entry name" value="28S RRNA (CYTOSINE(4447)-C(5))-METHYLTRANSFERASE-RELATED"/>
    <property type="match status" value="1"/>
</dbReference>
<evidence type="ECO:0000259" key="7">
    <source>
        <dbReference type="PROSITE" id="PS51686"/>
    </source>
</evidence>
<dbReference type="Gene3D" id="3.30.70.1170">
    <property type="entry name" value="Sun protein, domain 3"/>
    <property type="match status" value="1"/>
</dbReference>
<dbReference type="SUPFAM" id="SSF53335">
    <property type="entry name" value="S-adenosyl-L-methionine-dependent methyltransferases"/>
    <property type="match status" value="1"/>
</dbReference>
<dbReference type="AlphaFoldDB" id="A0A174NM23"/>
<dbReference type="InterPro" id="IPR029063">
    <property type="entry name" value="SAM-dependent_MTases_sf"/>
</dbReference>
<evidence type="ECO:0000256" key="2">
    <source>
        <dbReference type="ARBA" id="ARBA00022603"/>
    </source>
</evidence>